<evidence type="ECO:0000256" key="7">
    <source>
        <dbReference type="SAM" id="Coils"/>
    </source>
</evidence>
<dbReference type="AlphaFoldDB" id="A0A8J3YKJ2"/>
<evidence type="ECO:0000313" key="10">
    <source>
        <dbReference type="EMBL" id="GIJ46112.1"/>
    </source>
</evidence>
<dbReference type="InterPro" id="IPR011990">
    <property type="entry name" value="TPR-like_helical_dom_sf"/>
</dbReference>
<keyword evidence="5" id="KW-0802">TPR repeat</keyword>
<evidence type="ECO:0000256" key="6">
    <source>
        <dbReference type="PROSITE-ProRule" id="PRU01091"/>
    </source>
</evidence>
<dbReference type="SMART" id="SM00862">
    <property type="entry name" value="Trans_reg_C"/>
    <property type="match status" value="1"/>
</dbReference>
<evidence type="ECO:0000256" key="3">
    <source>
        <dbReference type="ARBA" id="ARBA00023125"/>
    </source>
</evidence>
<evidence type="ECO:0000256" key="1">
    <source>
        <dbReference type="ARBA" id="ARBA00005820"/>
    </source>
</evidence>
<comment type="caution">
    <text evidence="10">The sequence shown here is derived from an EMBL/GenBank/DDBJ whole genome shotgun (WGS) entry which is preliminary data.</text>
</comment>
<dbReference type="GO" id="GO:0000160">
    <property type="term" value="P:phosphorelay signal transduction system"/>
    <property type="evidence" value="ECO:0007669"/>
    <property type="project" value="InterPro"/>
</dbReference>
<dbReference type="PROSITE" id="PS51755">
    <property type="entry name" value="OMPR_PHOB"/>
    <property type="match status" value="1"/>
</dbReference>
<evidence type="ECO:0000256" key="4">
    <source>
        <dbReference type="ARBA" id="ARBA00023163"/>
    </source>
</evidence>
<dbReference type="InterPro" id="IPR016032">
    <property type="entry name" value="Sig_transdc_resp-reg_C-effctor"/>
</dbReference>
<keyword evidence="11" id="KW-1185">Reference proteome</keyword>
<dbReference type="Gene3D" id="1.10.10.10">
    <property type="entry name" value="Winged helix-like DNA-binding domain superfamily/Winged helix DNA-binding domain"/>
    <property type="match status" value="1"/>
</dbReference>
<dbReference type="PROSITE" id="PS50005">
    <property type="entry name" value="TPR"/>
    <property type="match status" value="1"/>
</dbReference>
<gene>
    <name evidence="10" type="ORF">Val02_29980</name>
</gene>
<dbReference type="CDD" id="cd15831">
    <property type="entry name" value="BTAD"/>
    <property type="match status" value="1"/>
</dbReference>
<evidence type="ECO:0000256" key="8">
    <source>
        <dbReference type="SAM" id="MobiDB-lite"/>
    </source>
</evidence>
<evidence type="ECO:0000259" key="9">
    <source>
        <dbReference type="PROSITE" id="PS51755"/>
    </source>
</evidence>
<dbReference type="InterPro" id="IPR005158">
    <property type="entry name" value="BTAD"/>
</dbReference>
<evidence type="ECO:0000256" key="5">
    <source>
        <dbReference type="PROSITE-ProRule" id="PRU00339"/>
    </source>
</evidence>
<dbReference type="EMBL" id="BOPF01000009">
    <property type="protein sequence ID" value="GIJ46112.1"/>
    <property type="molecule type" value="Genomic_DNA"/>
</dbReference>
<dbReference type="Pfam" id="PF00486">
    <property type="entry name" value="Trans_reg_C"/>
    <property type="match status" value="1"/>
</dbReference>
<accession>A0A8J3YKJ2</accession>
<keyword evidence="7" id="KW-0175">Coiled coil</keyword>
<dbReference type="Proteomes" id="UP000619260">
    <property type="component" value="Unassembled WGS sequence"/>
</dbReference>
<organism evidence="10 11">
    <name type="scientific">Virgisporangium aliadipatigenens</name>
    <dbReference type="NCBI Taxonomy" id="741659"/>
    <lineage>
        <taxon>Bacteria</taxon>
        <taxon>Bacillati</taxon>
        <taxon>Actinomycetota</taxon>
        <taxon>Actinomycetes</taxon>
        <taxon>Micromonosporales</taxon>
        <taxon>Micromonosporaceae</taxon>
        <taxon>Virgisporangium</taxon>
    </lineage>
</organism>
<proteinExistence type="inferred from homology"/>
<dbReference type="InterPro" id="IPR051677">
    <property type="entry name" value="AfsR-DnrI-RedD_regulator"/>
</dbReference>
<dbReference type="SUPFAM" id="SSF48452">
    <property type="entry name" value="TPR-like"/>
    <property type="match status" value="2"/>
</dbReference>
<keyword evidence="3 6" id="KW-0238">DNA-binding</keyword>
<evidence type="ECO:0000256" key="2">
    <source>
        <dbReference type="ARBA" id="ARBA00023015"/>
    </source>
</evidence>
<keyword evidence="4" id="KW-0804">Transcription</keyword>
<dbReference type="Gene3D" id="1.25.40.10">
    <property type="entry name" value="Tetratricopeptide repeat domain"/>
    <property type="match status" value="3"/>
</dbReference>
<dbReference type="RefSeq" id="WP_203899643.1">
    <property type="nucleotide sequence ID" value="NZ_BOPF01000009.1"/>
</dbReference>
<dbReference type="InterPro" id="IPR019734">
    <property type="entry name" value="TPR_rpt"/>
</dbReference>
<dbReference type="Pfam" id="PF13374">
    <property type="entry name" value="TPR_10"/>
    <property type="match status" value="1"/>
</dbReference>
<dbReference type="GO" id="GO:0043531">
    <property type="term" value="F:ADP binding"/>
    <property type="evidence" value="ECO:0007669"/>
    <property type="project" value="InterPro"/>
</dbReference>
<feature type="region of interest" description="Disordered" evidence="8">
    <location>
        <begin position="249"/>
        <end position="285"/>
    </location>
</feature>
<dbReference type="SMART" id="SM00028">
    <property type="entry name" value="TPR"/>
    <property type="match status" value="5"/>
</dbReference>
<dbReference type="SMART" id="SM01043">
    <property type="entry name" value="BTAD"/>
    <property type="match status" value="1"/>
</dbReference>
<dbReference type="PANTHER" id="PTHR35807">
    <property type="entry name" value="TRANSCRIPTIONAL REGULATOR REDD-RELATED"/>
    <property type="match status" value="1"/>
</dbReference>
<dbReference type="SUPFAM" id="SSF46894">
    <property type="entry name" value="C-terminal effector domain of the bipartite response regulators"/>
    <property type="match status" value="1"/>
</dbReference>
<dbReference type="Pfam" id="PF13424">
    <property type="entry name" value="TPR_12"/>
    <property type="match status" value="2"/>
</dbReference>
<sequence length="948" mass="102294">MAVEFQLLGEVRAHRPDRPVDLGSARQRSLLAILLVDSNRVIPVHQLVDRLWSEDPPPTARPTLRSYLSRLRSVLADDETVSLERCTNGYRLRVDPARIDLHRFRGLIAQARAAANDRGPGGDRRALRLFDDAMRLWSGDVFGGLDCTWLADLRERLHGERLAAELDRVDVALRGDRPAGLVAGLAELSAAHPLDERVAGQLMLALHLCGRRADALGAYRAIRRRLADEMGVEPGPALQRLHRRLLAGDPAPVVGPPANDPSPADPVPDPRPGGLSPAELPPDLPAFVGREHELAQLDGLLPAKNADRTAAVIATITGAAGVGKTVLAVHWAHLVRHRFPDGQLHVNLRGFSPDSSALTPAEALRGLLGSLGVPPTGQPADLAGRVGLYRTLLADRRILILLDDAHSAEQVRPLLPGAPGCLAVVTSRDQLTGLAVAAGAHPLPLDLLSAAQARDLLARRLGPARVAGEPDAVTQIVERCARLPLALTIVAARAARQPHFPLGAVAAGLVGDDRLDVLGDGDPTTDLRTVFSWSYRRLGAPAARLFRLLGLLPAGEASVAAVASLAGLPPRRLHAPLGELRRASLVDEPAPGRLSLHDLLRAYAGELVEEHEPPDARRAAAGRLLDHYLHTAHAAAVAVDPQRDPIPLPAARPGTAPQEFTGSAAALAWFTSEQQTLLNAVIRPEPGSEAHTWRLAWCLVNILDRRGLWVEQAAAHTAALACAERLADPAGQAHTLRGLARAYVQLGRYDEAERHFRVGLERCRDAGDRVLAAHLHRNLAELEERRDRYATAVRHAARAITLFRAAGHRIGLANSLNQLGWYLTLLGEHRQALSTLERAMVLLTAIDHRYGQAAALDSIGYAHFRLGDLERAVECLERSLALFRAEGDRYYATVTMVHLGDAHDARGDADAARAAWQAALEILVEMRHPDAESVRKRLLPGVCGSTTT</sequence>
<evidence type="ECO:0000313" key="11">
    <source>
        <dbReference type="Proteomes" id="UP000619260"/>
    </source>
</evidence>
<feature type="coiled-coil region" evidence="7">
    <location>
        <begin position="772"/>
        <end position="799"/>
    </location>
</feature>
<name>A0A8J3YKJ2_9ACTN</name>
<dbReference type="PRINTS" id="PR00364">
    <property type="entry name" value="DISEASERSIST"/>
</dbReference>
<dbReference type="Gene3D" id="3.40.50.300">
    <property type="entry name" value="P-loop containing nucleotide triphosphate hydrolases"/>
    <property type="match status" value="1"/>
</dbReference>
<keyword evidence="2" id="KW-0805">Transcription regulation</keyword>
<protein>
    <submittedName>
        <fullName evidence="10">SARP family transcriptional regulator</fullName>
    </submittedName>
</protein>
<dbReference type="GO" id="GO:0003677">
    <property type="term" value="F:DNA binding"/>
    <property type="evidence" value="ECO:0007669"/>
    <property type="project" value="UniProtKB-UniRule"/>
</dbReference>
<dbReference type="Pfam" id="PF03704">
    <property type="entry name" value="BTAD"/>
    <property type="match status" value="1"/>
</dbReference>
<feature type="DNA-binding region" description="OmpR/PhoB-type" evidence="6">
    <location>
        <begin position="1"/>
        <end position="94"/>
    </location>
</feature>
<comment type="similarity">
    <text evidence="1">Belongs to the AfsR/DnrI/RedD regulatory family.</text>
</comment>
<reference evidence="10" key="1">
    <citation type="submission" date="2021-01" db="EMBL/GenBank/DDBJ databases">
        <title>Whole genome shotgun sequence of Virgisporangium aliadipatigenens NBRC 105644.</title>
        <authorList>
            <person name="Komaki H."/>
            <person name="Tamura T."/>
        </authorList>
    </citation>
    <scope>NUCLEOTIDE SEQUENCE</scope>
    <source>
        <strain evidence="10">NBRC 105644</strain>
    </source>
</reference>
<feature type="domain" description="OmpR/PhoB-type" evidence="9">
    <location>
        <begin position="1"/>
        <end position="94"/>
    </location>
</feature>
<dbReference type="InterPro" id="IPR036388">
    <property type="entry name" value="WH-like_DNA-bd_sf"/>
</dbReference>
<dbReference type="InterPro" id="IPR001867">
    <property type="entry name" value="OmpR/PhoB-type_DNA-bd"/>
</dbReference>
<feature type="compositionally biased region" description="Pro residues" evidence="8">
    <location>
        <begin position="253"/>
        <end position="271"/>
    </location>
</feature>
<dbReference type="PANTHER" id="PTHR35807:SF1">
    <property type="entry name" value="TRANSCRIPTIONAL REGULATOR REDD"/>
    <property type="match status" value="1"/>
</dbReference>
<dbReference type="InterPro" id="IPR027417">
    <property type="entry name" value="P-loop_NTPase"/>
</dbReference>
<feature type="repeat" description="TPR" evidence="5">
    <location>
        <begin position="853"/>
        <end position="886"/>
    </location>
</feature>
<dbReference type="GO" id="GO:0006355">
    <property type="term" value="P:regulation of DNA-templated transcription"/>
    <property type="evidence" value="ECO:0007669"/>
    <property type="project" value="InterPro"/>
</dbReference>
<dbReference type="SUPFAM" id="SSF52540">
    <property type="entry name" value="P-loop containing nucleoside triphosphate hydrolases"/>
    <property type="match status" value="1"/>
</dbReference>